<dbReference type="AlphaFoldDB" id="A0A3D8SL27"/>
<gene>
    <name evidence="2" type="ORF">DSM5745_03604</name>
</gene>
<dbReference type="Proteomes" id="UP000256690">
    <property type="component" value="Unassembled WGS sequence"/>
</dbReference>
<dbReference type="EMBL" id="PVWQ01000003">
    <property type="protein sequence ID" value="RDW86962.1"/>
    <property type="molecule type" value="Genomic_DNA"/>
</dbReference>
<organism evidence="2 3">
    <name type="scientific">Aspergillus mulundensis</name>
    <dbReference type="NCBI Taxonomy" id="1810919"/>
    <lineage>
        <taxon>Eukaryota</taxon>
        <taxon>Fungi</taxon>
        <taxon>Dikarya</taxon>
        <taxon>Ascomycota</taxon>
        <taxon>Pezizomycotina</taxon>
        <taxon>Eurotiomycetes</taxon>
        <taxon>Eurotiomycetidae</taxon>
        <taxon>Eurotiales</taxon>
        <taxon>Aspergillaceae</taxon>
        <taxon>Aspergillus</taxon>
        <taxon>Aspergillus subgen. Nidulantes</taxon>
    </lineage>
</organism>
<feature type="signal peptide" evidence="1">
    <location>
        <begin position="1"/>
        <end position="21"/>
    </location>
</feature>
<comment type="caution">
    <text evidence="2">The sequence shown here is derived from an EMBL/GenBank/DDBJ whole genome shotgun (WGS) entry which is preliminary data.</text>
</comment>
<protein>
    <recommendedName>
        <fullName evidence="4">Extracellular membrane protein CFEM domain-containing protein</fullName>
    </recommendedName>
</protein>
<proteinExistence type="predicted"/>
<evidence type="ECO:0000313" key="3">
    <source>
        <dbReference type="Proteomes" id="UP000256690"/>
    </source>
</evidence>
<keyword evidence="1" id="KW-0732">Signal</keyword>
<sequence length="133" mass="13826">MYFSNLLRVFTLHLALAYSSASNCPAPDGGGGCGAYDACIGTETCVTKTFTTPVSTVVTTCVPTPTCIGVYAQDNVSPAPASAVPDTARPLAAAAPIVTGRIALRIWDPALRMRTAAMGIRVIRGFVCVGRFL</sequence>
<keyword evidence="3" id="KW-1185">Reference proteome</keyword>
<evidence type="ECO:0000313" key="2">
    <source>
        <dbReference type="EMBL" id="RDW86962.1"/>
    </source>
</evidence>
<dbReference type="RefSeq" id="XP_026606486.1">
    <property type="nucleotide sequence ID" value="XM_026745620.1"/>
</dbReference>
<evidence type="ECO:0000256" key="1">
    <source>
        <dbReference type="SAM" id="SignalP"/>
    </source>
</evidence>
<dbReference type="GeneID" id="38113974"/>
<name>A0A3D8SL27_9EURO</name>
<accession>A0A3D8SL27</accession>
<reference evidence="2 3" key="1">
    <citation type="journal article" date="2018" name="IMA Fungus">
        <title>IMA Genome-F 9: Draft genome sequence of Annulohypoxylon stygium, Aspergillus mulundensis, Berkeleyomyces basicola (syn. Thielaviopsis basicola), Ceratocystis smalleyi, two Cercospora beticola strains, Coleophoma cylindrospora, Fusarium fracticaudum, Phialophora cf. hyalina, and Morchella septimelata.</title>
        <authorList>
            <person name="Wingfield B.D."/>
            <person name="Bills G.F."/>
            <person name="Dong Y."/>
            <person name="Huang W."/>
            <person name="Nel W.J."/>
            <person name="Swalarsk-Parry B.S."/>
            <person name="Vaghefi N."/>
            <person name="Wilken P.M."/>
            <person name="An Z."/>
            <person name="de Beer Z.W."/>
            <person name="De Vos L."/>
            <person name="Chen L."/>
            <person name="Duong T.A."/>
            <person name="Gao Y."/>
            <person name="Hammerbacher A."/>
            <person name="Kikkert J.R."/>
            <person name="Li Y."/>
            <person name="Li H."/>
            <person name="Li K."/>
            <person name="Li Q."/>
            <person name="Liu X."/>
            <person name="Ma X."/>
            <person name="Naidoo K."/>
            <person name="Pethybridge S.J."/>
            <person name="Sun J."/>
            <person name="Steenkamp E.T."/>
            <person name="van der Nest M.A."/>
            <person name="van Wyk S."/>
            <person name="Wingfield M.J."/>
            <person name="Xiong C."/>
            <person name="Yue Q."/>
            <person name="Zhang X."/>
        </authorList>
    </citation>
    <scope>NUCLEOTIDE SEQUENCE [LARGE SCALE GENOMIC DNA]</scope>
    <source>
        <strain evidence="2 3">DSM 5745</strain>
    </source>
</reference>
<evidence type="ECO:0008006" key="4">
    <source>
        <dbReference type="Google" id="ProtNLM"/>
    </source>
</evidence>
<feature type="chain" id="PRO_5017750241" description="Extracellular membrane protein CFEM domain-containing protein" evidence="1">
    <location>
        <begin position="22"/>
        <end position="133"/>
    </location>
</feature>